<organism evidence="2 3">
    <name type="scientific">Ictalurus punctatus</name>
    <name type="common">Channel catfish</name>
    <name type="synonym">Silurus punctatus</name>
    <dbReference type="NCBI Taxonomy" id="7998"/>
    <lineage>
        <taxon>Eukaryota</taxon>
        <taxon>Metazoa</taxon>
        <taxon>Chordata</taxon>
        <taxon>Craniata</taxon>
        <taxon>Vertebrata</taxon>
        <taxon>Euteleostomi</taxon>
        <taxon>Actinopterygii</taxon>
        <taxon>Neopterygii</taxon>
        <taxon>Teleostei</taxon>
        <taxon>Ostariophysi</taxon>
        <taxon>Siluriformes</taxon>
        <taxon>Ictaluridae</taxon>
        <taxon>Ictalurus</taxon>
    </lineage>
</organism>
<feature type="compositionally biased region" description="Polar residues" evidence="1">
    <location>
        <begin position="373"/>
        <end position="387"/>
    </location>
</feature>
<name>A0A2D0R9D1_ICTPU</name>
<reference evidence="3" key="2">
    <citation type="submission" date="2025-08" db="UniProtKB">
        <authorList>
            <consortium name="RefSeq"/>
        </authorList>
    </citation>
    <scope>IDENTIFICATION</scope>
    <source>
        <tissue evidence="3">Blood</tissue>
    </source>
</reference>
<dbReference type="OrthoDB" id="8957333at2759"/>
<feature type="region of interest" description="Disordered" evidence="1">
    <location>
        <begin position="433"/>
        <end position="456"/>
    </location>
</feature>
<dbReference type="AlphaFoldDB" id="A0A2D0R9D1"/>
<feature type="region of interest" description="Disordered" evidence="1">
    <location>
        <begin position="531"/>
        <end position="584"/>
    </location>
</feature>
<feature type="compositionally biased region" description="Basic and acidic residues" evidence="1">
    <location>
        <begin position="329"/>
        <end position="354"/>
    </location>
</feature>
<feature type="compositionally biased region" description="Low complexity" evidence="1">
    <location>
        <begin position="439"/>
        <end position="456"/>
    </location>
</feature>
<accession>A0A2D0R9D1</accession>
<feature type="region of interest" description="Disordered" evidence="1">
    <location>
        <begin position="373"/>
        <end position="395"/>
    </location>
</feature>
<evidence type="ECO:0000256" key="1">
    <source>
        <dbReference type="SAM" id="MobiDB-lite"/>
    </source>
</evidence>
<evidence type="ECO:0000313" key="2">
    <source>
        <dbReference type="Proteomes" id="UP000221080"/>
    </source>
</evidence>
<feature type="compositionally biased region" description="Low complexity" evidence="1">
    <location>
        <begin position="562"/>
        <end position="584"/>
    </location>
</feature>
<feature type="compositionally biased region" description="Low complexity" evidence="1">
    <location>
        <begin position="505"/>
        <end position="519"/>
    </location>
</feature>
<keyword evidence="2" id="KW-1185">Reference proteome</keyword>
<proteinExistence type="predicted"/>
<sequence length="584" mass="64220">MTSCWSFSALSRVQVERSALTQGVGCYLEWRLSDLKVWYGKHDPTNDFSVIPSWNREFVCLIGLEEVVLFRFERLDKTVFTAPNKRRTRGRPKKIPIPAVVPATLPKDPYTCVKCNTDVSCSWKFDVNCSILCHSCVKCSWRKDHWLSSGPTETIIKSNSDNSSILTSSSNAVWNEPQSLKQAALRLQHSSRSVPQECDQQVFKNSLSSSSNFHPDSPSCLCSPLSSDLSSSPPDYCSDTSSHWSSSISSDNCFSSDSSSSCCLSSCGLCNGSSSSCLPSSSDLSSSSSSMTPSASGSPPKNSSKWVLQKVKTPYWMETPLARALFKDDKGKKKKDKEKEEQLTKSKCKEEKTGKMAALRVPSLSSNQQILPKTQSALPDSEQSSSPLLRVSKHQLQTRMLTPNPRKTTIAEENKLTMEEGLKTGHGNLQKVTPKVSHGHISSTNSGSSTYTSDSGKATVHYLPTSWSDVSGNVRQQDSMAIPRCFDDNKKESIMKNKKFRTKVQHQASHAHPSSSWISSAPTRASFLSQTVLSSNQGKTKPQEKWEAAPNQRIQKPKTSMGSHGSHPSCSLSSSSSSLAKLRK</sequence>
<dbReference type="GeneID" id="108267198"/>
<evidence type="ECO:0000313" key="3">
    <source>
        <dbReference type="RefSeq" id="XP_017326686.1"/>
    </source>
</evidence>
<dbReference type="Proteomes" id="UP000221080">
    <property type="component" value="Chromosome 7"/>
</dbReference>
<feature type="compositionally biased region" description="Polar residues" evidence="1">
    <location>
        <begin position="552"/>
        <end position="561"/>
    </location>
</feature>
<protein>
    <submittedName>
        <fullName evidence="3">Uncharacterized protein LOC108267198 isoform X1</fullName>
    </submittedName>
</protein>
<reference evidence="2" key="1">
    <citation type="journal article" date="2016" name="Nat. Commun.">
        <title>The channel catfish genome sequence provides insights into the evolution of scale formation in teleosts.</title>
        <authorList>
            <person name="Liu Z."/>
            <person name="Liu S."/>
            <person name="Yao J."/>
            <person name="Bao L."/>
            <person name="Zhang J."/>
            <person name="Li Y."/>
            <person name="Jiang C."/>
            <person name="Sun L."/>
            <person name="Wang R."/>
            <person name="Zhang Y."/>
            <person name="Zhou T."/>
            <person name="Zeng Q."/>
            <person name="Fu Q."/>
            <person name="Gao S."/>
            <person name="Li N."/>
            <person name="Koren S."/>
            <person name="Jiang Y."/>
            <person name="Zimin A."/>
            <person name="Xu P."/>
            <person name="Phillippy A.M."/>
            <person name="Geng X."/>
            <person name="Song L."/>
            <person name="Sun F."/>
            <person name="Li C."/>
            <person name="Wang X."/>
            <person name="Chen A."/>
            <person name="Jin Y."/>
            <person name="Yuan Z."/>
            <person name="Yang Y."/>
            <person name="Tan S."/>
            <person name="Peatman E."/>
            <person name="Lu J."/>
            <person name="Qin Z."/>
            <person name="Dunham R."/>
            <person name="Li Z."/>
            <person name="Sonstegard T."/>
            <person name="Feng J."/>
            <person name="Danzmann R.G."/>
            <person name="Schroeder S."/>
            <person name="Scheffler B."/>
            <person name="Duke M.V."/>
            <person name="Ballard L."/>
            <person name="Kucuktas H."/>
            <person name="Kaltenboeck L."/>
            <person name="Liu H."/>
            <person name="Armbruster J."/>
            <person name="Xie Y."/>
            <person name="Kirby M.L."/>
            <person name="Tian Y."/>
            <person name="Flanagan M.E."/>
            <person name="Mu W."/>
            <person name="Waldbieser G.C."/>
        </authorList>
    </citation>
    <scope>NUCLEOTIDE SEQUENCE [LARGE SCALE GENOMIC DNA]</scope>
    <source>
        <strain evidence="2">SDA103</strain>
    </source>
</reference>
<gene>
    <name evidence="3" type="primary">LOC108267198</name>
</gene>
<dbReference type="RefSeq" id="XP_017326686.1">
    <property type="nucleotide sequence ID" value="XM_017471197.3"/>
</dbReference>
<feature type="region of interest" description="Disordered" evidence="1">
    <location>
        <begin position="329"/>
        <end position="355"/>
    </location>
</feature>
<feature type="compositionally biased region" description="Polar residues" evidence="1">
    <location>
        <begin position="531"/>
        <end position="540"/>
    </location>
</feature>
<dbReference type="KEGG" id="ipu:108267198"/>
<feature type="region of interest" description="Disordered" evidence="1">
    <location>
        <begin position="500"/>
        <end position="519"/>
    </location>
</feature>